<evidence type="ECO:0000313" key="2">
    <source>
        <dbReference type="EMBL" id="VAW94944.1"/>
    </source>
</evidence>
<feature type="domain" description="AAA+ ATPase" evidence="1">
    <location>
        <begin position="32"/>
        <end position="173"/>
    </location>
</feature>
<evidence type="ECO:0000259" key="1">
    <source>
        <dbReference type="SMART" id="SM00382"/>
    </source>
</evidence>
<proteinExistence type="predicted"/>
<organism evidence="2">
    <name type="scientific">hydrothermal vent metagenome</name>
    <dbReference type="NCBI Taxonomy" id="652676"/>
    <lineage>
        <taxon>unclassified sequences</taxon>
        <taxon>metagenomes</taxon>
        <taxon>ecological metagenomes</taxon>
    </lineage>
</organism>
<dbReference type="Pfam" id="PF20030">
    <property type="entry name" value="bpMoxR"/>
    <property type="match status" value="1"/>
</dbReference>
<accession>A0A3B1AM39</accession>
<dbReference type="EMBL" id="UOFV01000039">
    <property type="protein sequence ID" value="VAW94944.1"/>
    <property type="molecule type" value="Genomic_DNA"/>
</dbReference>
<gene>
    <name evidence="2" type="ORF">MNBD_GAMMA19-1335</name>
</gene>
<dbReference type="InterPro" id="IPR045427">
    <property type="entry name" value="MoxR"/>
</dbReference>
<dbReference type="SMART" id="SM00382">
    <property type="entry name" value="AAA"/>
    <property type="match status" value="1"/>
</dbReference>
<sequence>MKTRIQQLQTALQSGLIERETPVRLALLAALSGEHLLLIGAPGTAKSALARRLHLVFDHGQYFERLLTRFSVPEELFGPLSIKALEDDRYERLTQAYLPDASIAFIDEIFKANSAILNALLTILNEREFDNGSQRIKIPLVAVIAASNELPEGDELDALYDRFLLRYHVEPISPEGFKQLLMLENTEIPAIDPQWKLTHDDLQQIQTQSAQVLLDDDVQYLLSQLREHLTTQNIYVSDRRWRKLVKLLKVAAWTDGRTTVDVWDCWLLQHCLWHSPEQRTDILQWYEKSLGADAIINPARLTRLADAWENTLNNEQGSHRQLNDENGNPLYLDTEGELTLRSGHQEELTRNGEPLYLAPPDQTDRTNNGKGYQQKELASLFFDDHYQQCHIDGKWVSLAQYTADPENRLTRDIHYPPHAEPIYFSQTHVTERVQEVQV</sequence>
<dbReference type="AlphaFoldDB" id="A0A3B1AM39"/>
<dbReference type="InterPro" id="IPR003593">
    <property type="entry name" value="AAA+_ATPase"/>
</dbReference>
<dbReference type="Gene3D" id="3.40.50.300">
    <property type="entry name" value="P-loop containing nucleotide triphosphate hydrolases"/>
    <property type="match status" value="1"/>
</dbReference>
<feature type="non-terminal residue" evidence="2">
    <location>
        <position position="438"/>
    </location>
</feature>
<protein>
    <submittedName>
        <fullName evidence="2">2-component regulator</fullName>
    </submittedName>
</protein>
<dbReference type="PANTHER" id="PTHR32204">
    <property type="entry name" value="ATPASE RAVA"/>
    <property type="match status" value="1"/>
</dbReference>
<dbReference type="SUPFAM" id="SSF52540">
    <property type="entry name" value="P-loop containing nucleoside triphosphate hydrolases"/>
    <property type="match status" value="1"/>
</dbReference>
<dbReference type="InterPro" id="IPR050513">
    <property type="entry name" value="RavA_ATPases"/>
</dbReference>
<dbReference type="CDD" id="cd00009">
    <property type="entry name" value="AAA"/>
    <property type="match status" value="1"/>
</dbReference>
<dbReference type="InterPro" id="IPR027417">
    <property type="entry name" value="P-loop_NTPase"/>
</dbReference>
<dbReference type="Pfam" id="PF17868">
    <property type="entry name" value="AAA_lid_8"/>
    <property type="match status" value="1"/>
</dbReference>
<dbReference type="PANTHER" id="PTHR32204:SF0">
    <property type="entry name" value="ATPASE RAVA"/>
    <property type="match status" value="1"/>
</dbReference>
<reference evidence="2" key="1">
    <citation type="submission" date="2018-06" db="EMBL/GenBank/DDBJ databases">
        <authorList>
            <person name="Zhirakovskaya E."/>
        </authorList>
    </citation>
    <scope>NUCLEOTIDE SEQUENCE</scope>
</reference>
<name>A0A3B1AM39_9ZZZZ</name>
<dbReference type="InterPro" id="IPR041538">
    <property type="entry name" value="RavA-like_AAA_lid"/>
</dbReference>